<gene>
    <name evidence="5" type="ORF">GOAMR_80_00710</name>
</gene>
<dbReference type="UniPathway" id="UPA00011"/>
<organism evidence="5 6">
    <name type="scientific">Gordonia amarae NBRC 15530</name>
    <dbReference type="NCBI Taxonomy" id="1075090"/>
    <lineage>
        <taxon>Bacteria</taxon>
        <taxon>Bacillati</taxon>
        <taxon>Actinomycetota</taxon>
        <taxon>Actinomycetes</taxon>
        <taxon>Mycobacteriales</taxon>
        <taxon>Gordoniaceae</taxon>
        <taxon>Gordonia</taxon>
    </lineage>
</organism>
<proteinExistence type="predicted"/>
<sequence length="1741" mass="181941">MATTNDPTSGNPGLVEAGTLIDLLARRDLDLDHPAVICGDTELNYAEFEAVTNRIARALIARGAGAESVVAVALDRSAESVIAVWGIAKSGAAFLPIDPSYPLDRIEYMLDDSAVEIGITDGATRERLGGDHREWLRLDDLDDESLSGDPLTPGELNGPVRLGNLAYLTYTSGSTGRPKGVSVTHAGIADLMETFAQVTGPREDNPDTRILHLASASFDPIVVEMAAAVLAGHTLVVAPQADYAGDALGEVIENHEVTDVIITPTVLATVDPDFGETVEHLAIGGEACPPEVVERWAARGRRIFNVYGPAEATVWATRARLLPGKPVTIGRGIVGFTTYVLDTRLHQVPQGVVGELYLSAPALARGYLNKPAATVTSFVADPFDAPGARMYATGDLVRVNASGDLEYAGRADHQVKVSGQRIELGEIEAVLTDQPGITQALVLGVDDAASGRTRLVGYVVAPDGADVDAVLSAAASTLPAHMVPAQLIALDAMPLTPGGKLDRAALPAPSALVEAGYVAPEGEVERTIAAIIAGFVGHDQVGATDSFFALGGDSIMSIQLSSALRAAGYELRPRDIFELKTVRALAHAVGERESVVLDELPGGPGGEVTLPPMVRWMLERSDTAEDFADFSQSQVLALPAGSGVNGIGAVLTAMVANHPMLTATLTVSGDTWSMTAGATEFDAAQAVTMHSVAAAPGTDAFTAAVEQAHAEAIGRLDPTRGAMVAAAGVLPADGSDGRLVLAIHHAVVDIVSWQTVIADLVVAAGQIWAGQAVSLNAEGTSVRRWSQVLADLGAERDDEIDYWREQLPTTREWFGRTLDRVADRERAMGEVSVTVSADITERLLTTVPEAFGAGASEAMVAALAVAVDRWAAAHGHDCGRLSILLEGHGRAEEIAPGADLARTVGWFTALAPVGLDLADESPRALIKQTKEAFHAEPENGIAFTPLLFGPHGERFADRGLPAVSFNYGGNRGVRADNESAAALVPFAPAQEPYALPGTISGGMVATSAIRLDAGIATHDGRRELVASLGYLTTIFSEAAAREIAGHWQDYLAEVAEYVESVGGQVGSSPSDIPGAELTQADVDDLEARFPDADLWPLSPLQGGLYFQSQLAIDSGQVDVYVAQAVLTLSGADADRLRAAAQKVIDHHRVLRSRFVAAPSGAVVAAVAADAELPWTVVDLDEHGTEDVVAERIESIVAAQRVRPFDLATPPLLRFVLVRHGASSTLVVTNHHLILDGWSAPLVLADVLAVYATGTPYTSVASGGATGDFGDYLTMITGRDRAQGLAAWREVLAPVEGATMVAAGQVPEADALPRDYETRLDPETTSLLESVAREHGSTLATVVQVAWAVLVSRLTGNRVVTFGETVSGRPADLDGVETMVGLFINTLPAVVDVDPAVSIGEVIGKVQADKITVLDHQYLSLPAIAAAAGKPVGFDTLTIHESYPVNADSLATADTSATGGLSITDVRASDSTHYPLNMVTAPSADGLLVRLKYLPSAFGDDQIAVFAHALTQIMRAIATAPALPVADIDLLDDAGVAEVEGREWGAEVAIRAGSIVDAVAAQVAATPDAPALWFEGRSVSYAEFGARVNSLARELIESGVGPDSAVALCIPRSVELIVAIHAIVAAGGQYVPIGLGTPADRVEYMLETAGVDLLLVAETSALEAGQPGDIRTIVVSCDGVADLTTTPITDAERGASIRPDAAIYTLFTSGSTGKPKGVTLPHAAVVNRLWWGLDELPIDHTG</sequence>
<keyword evidence="6" id="KW-1185">Reference proteome</keyword>
<dbReference type="Gene3D" id="1.10.1200.10">
    <property type="entry name" value="ACP-like"/>
    <property type="match status" value="1"/>
</dbReference>
<keyword evidence="3" id="KW-0597">Phosphoprotein</keyword>
<dbReference type="PROSITE" id="PS00012">
    <property type="entry name" value="PHOSPHOPANTETHEINE"/>
    <property type="match status" value="1"/>
</dbReference>
<dbReference type="SUPFAM" id="SSF56801">
    <property type="entry name" value="Acetyl-CoA synthetase-like"/>
    <property type="match status" value="2"/>
</dbReference>
<reference evidence="5 6" key="1">
    <citation type="submission" date="2011-11" db="EMBL/GenBank/DDBJ databases">
        <title>Whole genome shotgun sequence of Gordonia amarae NBRC 15530.</title>
        <authorList>
            <person name="Takarada H."/>
            <person name="Hosoyama A."/>
            <person name="Tsuchikane K."/>
            <person name="Katsumata H."/>
            <person name="Yamazaki S."/>
            <person name="Fujita N."/>
        </authorList>
    </citation>
    <scope>NUCLEOTIDE SEQUENCE [LARGE SCALE GENOMIC DNA]</scope>
    <source>
        <strain evidence="5 6">NBRC 15530</strain>
    </source>
</reference>
<dbReference type="InterPro" id="IPR020845">
    <property type="entry name" value="AMP-binding_CS"/>
</dbReference>
<feature type="non-terminal residue" evidence="5">
    <location>
        <position position="1741"/>
    </location>
</feature>
<dbReference type="InterPro" id="IPR023213">
    <property type="entry name" value="CAT-like_dom_sf"/>
</dbReference>
<feature type="domain" description="Carrier" evidence="4">
    <location>
        <begin position="519"/>
        <end position="593"/>
    </location>
</feature>
<dbReference type="Gene3D" id="2.30.38.10">
    <property type="entry name" value="Luciferase, Domain 3"/>
    <property type="match status" value="1"/>
</dbReference>
<dbReference type="EMBL" id="BAED01000080">
    <property type="protein sequence ID" value="GAB08128.2"/>
    <property type="molecule type" value="Genomic_DNA"/>
</dbReference>
<dbReference type="SUPFAM" id="SSF52777">
    <property type="entry name" value="CoA-dependent acyltransferases"/>
    <property type="match status" value="4"/>
</dbReference>
<protein>
    <submittedName>
        <fullName evidence="5">Putative non-ribosomal peptide synthetase</fullName>
    </submittedName>
</protein>
<dbReference type="Gene3D" id="3.30.559.10">
    <property type="entry name" value="Chloramphenicol acetyltransferase-like domain"/>
    <property type="match status" value="2"/>
</dbReference>
<dbReference type="Gene3D" id="3.30.300.30">
    <property type="match status" value="1"/>
</dbReference>
<dbReference type="Gene3D" id="3.40.50.980">
    <property type="match status" value="4"/>
</dbReference>
<dbReference type="NCBIfam" id="TIGR01733">
    <property type="entry name" value="AA-adenyl-dom"/>
    <property type="match status" value="1"/>
</dbReference>
<dbReference type="Pfam" id="PF00668">
    <property type="entry name" value="Condensation"/>
    <property type="match status" value="2"/>
</dbReference>
<evidence type="ECO:0000256" key="3">
    <source>
        <dbReference type="ARBA" id="ARBA00022553"/>
    </source>
</evidence>
<evidence type="ECO:0000256" key="1">
    <source>
        <dbReference type="ARBA" id="ARBA00001957"/>
    </source>
</evidence>
<dbReference type="PROSITE" id="PS00455">
    <property type="entry name" value="AMP_BINDING"/>
    <property type="match status" value="1"/>
</dbReference>
<comment type="caution">
    <text evidence="5">The sequence shown here is derived from an EMBL/GenBank/DDBJ whole genome shotgun (WGS) entry which is preliminary data.</text>
</comment>
<dbReference type="GO" id="GO:0044550">
    <property type="term" value="P:secondary metabolite biosynthetic process"/>
    <property type="evidence" value="ECO:0007669"/>
    <property type="project" value="TreeGrafter"/>
</dbReference>
<dbReference type="InterPro" id="IPR020806">
    <property type="entry name" value="PKS_PP-bd"/>
</dbReference>
<dbReference type="eggNOG" id="COG1020">
    <property type="taxonomic scope" value="Bacteria"/>
</dbReference>
<dbReference type="InterPro" id="IPR000873">
    <property type="entry name" value="AMP-dep_synth/lig_dom"/>
</dbReference>
<dbReference type="GO" id="GO:0005737">
    <property type="term" value="C:cytoplasm"/>
    <property type="evidence" value="ECO:0007669"/>
    <property type="project" value="TreeGrafter"/>
</dbReference>
<dbReference type="SMART" id="SM00823">
    <property type="entry name" value="PKS_PP"/>
    <property type="match status" value="1"/>
</dbReference>
<dbReference type="Pfam" id="PF00501">
    <property type="entry name" value="AMP-binding"/>
    <property type="match status" value="2"/>
</dbReference>
<dbReference type="PANTHER" id="PTHR45527">
    <property type="entry name" value="NONRIBOSOMAL PEPTIDE SYNTHETASE"/>
    <property type="match status" value="1"/>
</dbReference>
<dbReference type="InterPro" id="IPR009081">
    <property type="entry name" value="PP-bd_ACP"/>
</dbReference>
<dbReference type="SUPFAM" id="SSF47336">
    <property type="entry name" value="ACP-like"/>
    <property type="match status" value="1"/>
</dbReference>
<evidence type="ECO:0000256" key="2">
    <source>
        <dbReference type="ARBA" id="ARBA00022450"/>
    </source>
</evidence>
<dbReference type="Pfam" id="PF13193">
    <property type="entry name" value="AMP-binding_C"/>
    <property type="match status" value="1"/>
</dbReference>
<dbReference type="GO" id="GO:0003824">
    <property type="term" value="F:catalytic activity"/>
    <property type="evidence" value="ECO:0007669"/>
    <property type="project" value="InterPro"/>
</dbReference>
<evidence type="ECO:0000313" key="5">
    <source>
        <dbReference type="EMBL" id="GAB08128.2"/>
    </source>
</evidence>
<comment type="cofactor">
    <cofactor evidence="1">
        <name>pantetheine 4'-phosphate</name>
        <dbReference type="ChEBI" id="CHEBI:47942"/>
    </cofactor>
</comment>
<dbReference type="GO" id="GO:0008610">
    <property type="term" value="P:lipid biosynthetic process"/>
    <property type="evidence" value="ECO:0007669"/>
    <property type="project" value="UniProtKB-ARBA"/>
</dbReference>
<dbReference type="STRING" id="1075090.GOAMR_80_00710"/>
<dbReference type="Proteomes" id="UP000006023">
    <property type="component" value="Unassembled WGS sequence"/>
</dbReference>
<dbReference type="InterPro" id="IPR006162">
    <property type="entry name" value="Ppantetheine_attach_site"/>
</dbReference>
<dbReference type="InterPro" id="IPR036736">
    <property type="entry name" value="ACP-like_sf"/>
</dbReference>
<dbReference type="InterPro" id="IPR025110">
    <property type="entry name" value="AMP-bd_C"/>
</dbReference>
<dbReference type="PROSITE" id="PS50075">
    <property type="entry name" value="CARRIER"/>
    <property type="match status" value="1"/>
</dbReference>
<dbReference type="CDD" id="cd05930">
    <property type="entry name" value="A_NRPS"/>
    <property type="match status" value="1"/>
</dbReference>
<name>G7GX03_9ACTN</name>
<dbReference type="RefSeq" id="WP_005193609.1">
    <property type="nucleotide sequence ID" value="NZ_BAED01000080.1"/>
</dbReference>
<dbReference type="Gene3D" id="3.30.559.30">
    <property type="entry name" value="Nonribosomal peptide synthetase, condensation domain"/>
    <property type="match status" value="2"/>
</dbReference>
<dbReference type="Pfam" id="PF00550">
    <property type="entry name" value="PP-binding"/>
    <property type="match status" value="1"/>
</dbReference>
<dbReference type="InterPro" id="IPR001242">
    <property type="entry name" value="Condensation_dom"/>
</dbReference>
<dbReference type="GO" id="GO:0031177">
    <property type="term" value="F:phosphopantetheine binding"/>
    <property type="evidence" value="ECO:0007669"/>
    <property type="project" value="InterPro"/>
</dbReference>
<dbReference type="InterPro" id="IPR010071">
    <property type="entry name" value="AA_adenyl_dom"/>
</dbReference>
<accession>G7GX03</accession>
<dbReference type="InterPro" id="IPR045851">
    <property type="entry name" value="AMP-bd_C_sf"/>
</dbReference>
<dbReference type="GO" id="GO:0043041">
    <property type="term" value="P:amino acid activation for nonribosomal peptide biosynthetic process"/>
    <property type="evidence" value="ECO:0007669"/>
    <property type="project" value="TreeGrafter"/>
</dbReference>
<keyword evidence="2" id="KW-0596">Phosphopantetheine</keyword>
<evidence type="ECO:0000313" key="6">
    <source>
        <dbReference type="Proteomes" id="UP000006023"/>
    </source>
</evidence>
<dbReference type="PANTHER" id="PTHR45527:SF1">
    <property type="entry name" value="FATTY ACID SYNTHASE"/>
    <property type="match status" value="1"/>
</dbReference>
<evidence type="ECO:0000259" key="4">
    <source>
        <dbReference type="PROSITE" id="PS50075"/>
    </source>
</evidence>